<proteinExistence type="inferred from homology"/>
<dbReference type="InterPro" id="IPR053318">
    <property type="entry name" value="GT64"/>
</dbReference>
<feature type="region of interest" description="Disordered" evidence="4">
    <location>
        <begin position="1"/>
        <end position="22"/>
    </location>
</feature>
<protein>
    <submittedName>
        <fullName evidence="7">Exostosin-1</fullName>
    </submittedName>
</protein>
<dbReference type="Proteomes" id="UP000623129">
    <property type="component" value="Unassembled WGS sequence"/>
</dbReference>
<dbReference type="Gene3D" id="3.90.550.10">
    <property type="entry name" value="Spore Coat Polysaccharide Biosynthesis Protein SpsA, Chain A"/>
    <property type="match status" value="1"/>
</dbReference>
<dbReference type="PANTHER" id="PTHR48409">
    <property type="entry name" value="GLYCOSYLTRANSFERASE FAMILY PROTEIN 64 C3"/>
    <property type="match status" value="1"/>
</dbReference>
<dbReference type="GO" id="GO:0016020">
    <property type="term" value="C:membrane"/>
    <property type="evidence" value="ECO:0007669"/>
    <property type="project" value="InterPro"/>
</dbReference>
<keyword evidence="3" id="KW-1015">Disulfide bond</keyword>
<evidence type="ECO:0000256" key="5">
    <source>
        <dbReference type="SAM" id="Phobius"/>
    </source>
</evidence>
<reference evidence="7" key="1">
    <citation type="submission" date="2020-01" db="EMBL/GenBank/DDBJ databases">
        <title>Genome sequence of Kobresia littledalei, the first chromosome-level genome in the family Cyperaceae.</title>
        <authorList>
            <person name="Qu G."/>
        </authorList>
    </citation>
    <scope>NUCLEOTIDE SEQUENCE</scope>
    <source>
        <strain evidence="7">C.B.Clarke</strain>
        <tissue evidence="7">Leaf</tissue>
    </source>
</reference>
<sequence>MHNRKVKYNSSDSILSSFPSDPLQSSEFRLLRAGSGDAMHHLSLLLLGFIISLHLCTFASSTPLPTLTFSCSDSSQPDPLTLIPDRLTIVISGHSPRRLPLLRRIILSLSTHPSVHSIFVVWSNPSTPLSLLYSSLPLSLPSISLVPLPSSSLNLRFFPLPPIQTRAVAISDDDVSVPHRSLSFALSLWQASPTSLVGFFPRSHDLDISRRDWIYTVHPGRFSILLTKFLILDRDYLWKYSCSENYVKARFLVDKERNCEDILMNFVVAMEGGTLPVLVDAGGVRDWGDPRNRIGGNVSEVALSDDSGELEGIEVKKVGLSSRGEMHWRKRGECIREFHKLLGKMPLRYSYGKMMQGVREQALCQKGGKIVSCDHEE</sequence>
<evidence type="ECO:0000259" key="6">
    <source>
        <dbReference type="Pfam" id="PF09258"/>
    </source>
</evidence>
<name>A0A833R1H5_9POAL</name>
<comment type="similarity">
    <text evidence="1">Belongs to the glycosyltransferase 64 family.</text>
</comment>
<dbReference type="EMBL" id="SWLB01000013">
    <property type="protein sequence ID" value="KAF3331097.1"/>
    <property type="molecule type" value="Genomic_DNA"/>
</dbReference>
<feature type="domain" description="Glycosyl transferase 64" evidence="6">
    <location>
        <begin position="87"/>
        <end position="355"/>
    </location>
</feature>
<feature type="transmembrane region" description="Helical" evidence="5">
    <location>
        <begin position="42"/>
        <end position="61"/>
    </location>
</feature>
<dbReference type="Pfam" id="PF09258">
    <property type="entry name" value="Glyco_transf_64"/>
    <property type="match status" value="1"/>
</dbReference>
<keyword evidence="2" id="KW-0808">Transferase</keyword>
<dbReference type="GO" id="GO:0016757">
    <property type="term" value="F:glycosyltransferase activity"/>
    <property type="evidence" value="ECO:0007669"/>
    <property type="project" value="InterPro"/>
</dbReference>
<accession>A0A833R1H5</accession>
<organism evidence="7 8">
    <name type="scientific">Carex littledalei</name>
    <dbReference type="NCBI Taxonomy" id="544730"/>
    <lineage>
        <taxon>Eukaryota</taxon>
        <taxon>Viridiplantae</taxon>
        <taxon>Streptophyta</taxon>
        <taxon>Embryophyta</taxon>
        <taxon>Tracheophyta</taxon>
        <taxon>Spermatophyta</taxon>
        <taxon>Magnoliopsida</taxon>
        <taxon>Liliopsida</taxon>
        <taxon>Poales</taxon>
        <taxon>Cyperaceae</taxon>
        <taxon>Cyperoideae</taxon>
        <taxon>Cariceae</taxon>
        <taxon>Carex</taxon>
        <taxon>Carex subgen. Euthyceras</taxon>
    </lineage>
</organism>
<dbReference type="PANTHER" id="PTHR48409:SF1">
    <property type="entry name" value="GLYCOSYLTRANSFERASE FAMILY PROTEIN 64 C3"/>
    <property type="match status" value="1"/>
</dbReference>
<comment type="caution">
    <text evidence="7">The sequence shown here is derived from an EMBL/GenBank/DDBJ whole genome shotgun (WGS) entry which is preliminary data.</text>
</comment>
<keyword evidence="5" id="KW-1133">Transmembrane helix</keyword>
<feature type="compositionally biased region" description="Low complexity" evidence="4">
    <location>
        <begin position="10"/>
        <end position="22"/>
    </location>
</feature>
<evidence type="ECO:0000313" key="8">
    <source>
        <dbReference type="Proteomes" id="UP000623129"/>
    </source>
</evidence>
<dbReference type="AlphaFoldDB" id="A0A833R1H5"/>
<evidence type="ECO:0000313" key="7">
    <source>
        <dbReference type="EMBL" id="KAF3331097.1"/>
    </source>
</evidence>
<dbReference type="InterPro" id="IPR029044">
    <property type="entry name" value="Nucleotide-diphossugar_trans"/>
</dbReference>
<dbReference type="SUPFAM" id="SSF53448">
    <property type="entry name" value="Nucleotide-diphospho-sugar transferases"/>
    <property type="match status" value="1"/>
</dbReference>
<dbReference type="OrthoDB" id="5954868at2759"/>
<evidence type="ECO:0000256" key="2">
    <source>
        <dbReference type="ARBA" id="ARBA00022679"/>
    </source>
</evidence>
<gene>
    <name evidence="7" type="ORF">FCM35_KLT04451</name>
</gene>
<evidence type="ECO:0000256" key="4">
    <source>
        <dbReference type="SAM" id="MobiDB-lite"/>
    </source>
</evidence>
<keyword evidence="5" id="KW-0472">Membrane</keyword>
<evidence type="ECO:0000256" key="1">
    <source>
        <dbReference type="ARBA" id="ARBA00008700"/>
    </source>
</evidence>
<evidence type="ECO:0000256" key="3">
    <source>
        <dbReference type="ARBA" id="ARBA00023157"/>
    </source>
</evidence>
<dbReference type="InterPro" id="IPR015338">
    <property type="entry name" value="GT64_dom"/>
</dbReference>
<keyword evidence="8" id="KW-1185">Reference proteome</keyword>
<keyword evidence="5" id="KW-0812">Transmembrane</keyword>